<dbReference type="Gene3D" id="1.10.268.10">
    <property type="entry name" value="Topoisomerase, domain 3"/>
    <property type="match status" value="1"/>
</dbReference>
<evidence type="ECO:0000256" key="7">
    <source>
        <dbReference type="HAMAP-Rule" id="MF_00936"/>
    </source>
</evidence>
<dbReference type="AlphaFoldDB" id="A0AAI9DCE4"/>
<dbReference type="EC" id="5.6.2.2" evidence="7"/>
<feature type="domain" description="Topo IIA-type catalytic" evidence="9">
    <location>
        <begin position="35"/>
        <end position="498"/>
    </location>
</feature>
<dbReference type="GO" id="GO:0005524">
    <property type="term" value="F:ATP binding"/>
    <property type="evidence" value="ECO:0007669"/>
    <property type="project" value="InterPro"/>
</dbReference>
<dbReference type="InterPro" id="IPR050220">
    <property type="entry name" value="Type_II_DNA_Topoisomerases"/>
</dbReference>
<dbReference type="GO" id="GO:0009330">
    <property type="term" value="C:DNA topoisomerase type II (double strand cut, ATP-hydrolyzing) complex"/>
    <property type="evidence" value="ECO:0007669"/>
    <property type="project" value="TreeGrafter"/>
</dbReference>
<dbReference type="InterPro" id="IPR002205">
    <property type="entry name" value="Topo_IIA_dom_A"/>
</dbReference>
<reference evidence="10" key="1">
    <citation type="submission" date="2024-02" db="EMBL/GenBank/DDBJ databases">
        <authorList>
            <consortium name="Clinical and Environmental Microbiology Branch: Whole genome sequencing antimicrobial resistance pathogens in the healthcare setting"/>
        </authorList>
    </citation>
    <scope>NUCLEOTIDE SEQUENCE</scope>
    <source>
        <strain evidence="10">2021GO-0154</strain>
    </source>
</reference>
<dbReference type="InterPro" id="IPR005742">
    <property type="entry name" value="TopoIV_A_Gneg"/>
</dbReference>
<comment type="similarity">
    <text evidence="7">Belongs to the type II topoisomerase GyrA/ParC subunit family. ParC type 1 subfamily.</text>
</comment>
<gene>
    <name evidence="7 10" type="primary">parC</name>
    <name evidence="10" type="ORF">RG298_002397</name>
</gene>
<dbReference type="RefSeq" id="WP_140180409.1">
    <property type="nucleotide sequence ID" value="NZ_JBALHY010000005.1"/>
</dbReference>
<dbReference type="HAMAP" id="MF_00936">
    <property type="entry name" value="ParC_type1"/>
    <property type="match status" value="1"/>
</dbReference>
<evidence type="ECO:0000256" key="8">
    <source>
        <dbReference type="PROSITE-ProRule" id="PRU01384"/>
    </source>
</evidence>
<dbReference type="PANTHER" id="PTHR43493">
    <property type="entry name" value="DNA GYRASE/TOPOISOMERASE SUBUNIT A"/>
    <property type="match status" value="1"/>
</dbReference>
<dbReference type="Gene3D" id="3.90.199.10">
    <property type="entry name" value="Topoisomerase II, domain 5"/>
    <property type="match status" value="1"/>
</dbReference>
<comment type="catalytic activity">
    <reaction evidence="1 7 8">
        <text>ATP-dependent breakage, passage and rejoining of double-stranded DNA.</text>
        <dbReference type="EC" id="5.6.2.2"/>
    </reaction>
</comment>
<feature type="site" description="Interaction with DNA" evidence="7">
    <location>
        <position position="79"/>
    </location>
</feature>
<dbReference type="PROSITE" id="PS52040">
    <property type="entry name" value="TOPO_IIA"/>
    <property type="match status" value="1"/>
</dbReference>
<name>A0AAI9DCE4_PROST</name>
<evidence type="ECO:0000313" key="10">
    <source>
        <dbReference type="EMBL" id="EMJ5134657.1"/>
    </source>
</evidence>
<protein>
    <recommendedName>
        <fullName evidence="7">DNA topoisomerase 4 subunit A</fullName>
        <ecNumber evidence="7">5.6.2.2</ecNumber>
    </recommendedName>
    <alternativeName>
        <fullName evidence="7">Topoisomerase IV subunit A</fullName>
    </alternativeName>
</protein>
<keyword evidence="2 7" id="KW-1003">Cell membrane</keyword>
<dbReference type="GO" id="GO:0019897">
    <property type="term" value="C:extrinsic component of plasma membrane"/>
    <property type="evidence" value="ECO:0007669"/>
    <property type="project" value="UniProtKB-UniRule"/>
</dbReference>
<keyword evidence="5 7" id="KW-0472">Membrane</keyword>
<sequence>MSEITHDGVERLPLHAFTESAYLNYSMYVIMDRALPFIGDGLKPVQRRIVYAMSELGLSNTAKYKKSARTVGDVLGKYHPHGDSACYEAMVLMAQPFSYRYPLVDGQGNWGAPDDPKSFAAMRYTESRLSKYAEVLLSELAHGTVDWIPNFDGTLNEPKMLPARLPNILLNGTTGIAVGMATDIPPHNAREVAQALVALLEKPTLSLDDIMAYVPGPDYPTEAEIISSKDDIRKIYQNGRGSVRMRAVWEKEDGNAVITALPHQVSGAKVLEQIASQMRAKKLPMVDDLRDESDHENPTRLVIVPRSNRVDLEQVMTHLFATTDLEKSYRVNLNMIGLDNRPAVKGLVEILNEWIVYRRQTVRNRLNHRLEKVLRRLHILDGLLIAYLNIDEVIEIIRTEDEPKPVLMERFAITDTQAEAILELKLRHLAKLEEMKIRGEQDELAKERDELQGILGSERKLNNLIKKEIQADAKAYGDDRRSPLHEREEAKALSEHEILPSEPVTVVLSEMGWVRSAKGHDIEPSNLNYKAGDNFKGAARGKTNQPAVFLDTTGRSYSVDPLELPSARSQGEPLTGRLSLPPGATVEHVLMAQDEQKYLMASDAGYGFICTFNDLVTKNKTGKALINLPDNAKILAPIELNNEQEDMLLAITKAGRMLMFPVSDLPQLSKGKGNKIINITGAQAASGEDLLVWLLVLPAQSSITLYFGKRKLKFKAEELQKYRAERGRRGTSLPRGLHNIERIEVEPADTAQ</sequence>
<dbReference type="Gene3D" id="2.120.10.90">
    <property type="entry name" value="DNA gyrase/topoisomerase IV, subunit A, C-terminal"/>
    <property type="match status" value="1"/>
</dbReference>
<dbReference type="EMBL" id="ABMABF030000007">
    <property type="protein sequence ID" value="EMJ5134657.1"/>
    <property type="molecule type" value="Genomic_DNA"/>
</dbReference>
<evidence type="ECO:0000256" key="6">
    <source>
        <dbReference type="ARBA" id="ARBA00023235"/>
    </source>
</evidence>
<dbReference type="Gene3D" id="3.30.1360.40">
    <property type="match status" value="1"/>
</dbReference>
<organism evidence="10">
    <name type="scientific">Providencia stuartii</name>
    <dbReference type="NCBI Taxonomy" id="588"/>
    <lineage>
        <taxon>Bacteria</taxon>
        <taxon>Pseudomonadati</taxon>
        <taxon>Pseudomonadota</taxon>
        <taxon>Gammaproteobacteria</taxon>
        <taxon>Enterobacterales</taxon>
        <taxon>Morganellaceae</taxon>
        <taxon>Providencia</taxon>
    </lineage>
</organism>
<comment type="subunit">
    <text evidence="7">Heterotetramer composed of ParC and ParE.</text>
</comment>
<keyword evidence="4 7" id="KW-0238">DNA-binding</keyword>
<dbReference type="GO" id="GO:0003677">
    <property type="term" value="F:DNA binding"/>
    <property type="evidence" value="ECO:0007669"/>
    <property type="project" value="UniProtKB-UniRule"/>
</dbReference>
<dbReference type="Pfam" id="PF03989">
    <property type="entry name" value="DNA_gyraseA_C"/>
    <property type="match status" value="2"/>
</dbReference>
<dbReference type="FunFam" id="2.120.10.90:FF:000003">
    <property type="entry name" value="DNA topoisomerase 4 subunit A"/>
    <property type="match status" value="1"/>
</dbReference>
<feature type="site" description="Interaction with DNA" evidence="7">
    <location>
        <position position="81"/>
    </location>
</feature>
<dbReference type="InterPro" id="IPR013757">
    <property type="entry name" value="Topo_IIA_A_a_sf"/>
</dbReference>
<dbReference type="FunFam" id="1.10.268.10:FF:000001">
    <property type="entry name" value="DNA gyrase subunit A"/>
    <property type="match status" value="1"/>
</dbReference>
<dbReference type="FunFam" id="3.30.1360.40:FF:000005">
    <property type="entry name" value="DNA topoisomerase 4 subunit A"/>
    <property type="match status" value="1"/>
</dbReference>
<feature type="site" description="Interaction with DNA" evidence="7">
    <location>
        <position position="43"/>
    </location>
</feature>
<proteinExistence type="inferred from homology"/>
<dbReference type="GO" id="GO:0003918">
    <property type="term" value="F:DNA topoisomerase type II (double strand cut, ATP-hydrolyzing) activity"/>
    <property type="evidence" value="ECO:0007669"/>
    <property type="project" value="UniProtKB-UniRule"/>
</dbReference>
<evidence type="ECO:0000259" key="9">
    <source>
        <dbReference type="PROSITE" id="PS52040"/>
    </source>
</evidence>
<comment type="subcellular location">
    <subcellularLocation>
        <location evidence="7">Cell membrane</location>
        <topology evidence="7">Peripheral membrane protein</topology>
    </subcellularLocation>
</comment>
<dbReference type="InterPro" id="IPR013758">
    <property type="entry name" value="Topo_IIA_A/C_ab"/>
</dbReference>
<evidence type="ECO:0000256" key="4">
    <source>
        <dbReference type="ARBA" id="ARBA00023125"/>
    </source>
</evidence>
<comment type="caution">
    <text evidence="10">The sequence shown here is derived from an EMBL/GenBank/DDBJ whole genome shotgun (WGS) entry which is preliminary data.</text>
</comment>
<dbReference type="PANTHER" id="PTHR43493:SF1">
    <property type="entry name" value="DNA TOPOISOMERASE 4 SUBUNIT A"/>
    <property type="match status" value="1"/>
</dbReference>
<evidence type="ECO:0000256" key="5">
    <source>
        <dbReference type="ARBA" id="ARBA00023136"/>
    </source>
</evidence>
<dbReference type="SUPFAM" id="SSF56719">
    <property type="entry name" value="Type II DNA topoisomerase"/>
    <property type="match status" value="1"/>
</dbReference>
<feature type="site" description="Transition state stabilizer" evidence="7">
    <location>
        <position position="123"/>
    </location>
</feature>
<dbReference type="SMART" id="SM00434">
    <property type="entry name" value="TOP4c"/>
    <property type="match status" value="1"/>
</dbReference>
<dbReference type="InterPro" id="IPR035516">
    <property type="entry name" value="Gyrase/topoIV_suA_C"/>
</dbReference>
<feature type="active site" description="O-(5'-phospho-DNA)-tyrosine intermediate" evidence="7 8">
    <location>
        <position position="124"/>
    </location>
</feature>
<dbReference type="SUPFAM" id="SSF101904">
    <property type="entry name" value="GyrA/ParC C-terminal domain-like"/>
    <property type="match status" value="1"/>
</dbReference>
<dbReference type="NCBIfam" id="TIGR01062">
    <property type="entry name" value="parC_Gneg"/>
    <property type="match status" value="1"/>
</dbReference>
<keyword evidence="3 7" id="KW-0799">Topoisomerase</keyword>
<accession>A0AAI9DCE4</accession>
<evidence type="ECO:0000256" key="3">
    <source>
        <dbReference type="ARBA" id="ARBA00023029"/>
    </source>
</evidence>
<dbReference type="GO" id="GO:0005694">
    <property type="term" value="C:chromosome"/>
    <property type="evidence" value="ECO:0007669"/>
    <property type="project" value="InterPro"/>
</dbReference>
<evidence type="ECO:0000256" key="1">
    <source>
        <dbReference type="ARBA" id="ARBA00000185"/>
    </source>
</evidence>
<dbReference type="InterPro" id="IPR006691">
    <property type="entry name" value="GyrA/parC_rep"/>
</dbReference>
<dbReference type="GO" id="GO:0006265">
    <property type="term" value="P:DNA topological change"/>
    <property type="evidence" value="ECO:0007669"/>
    <property type="project" value="UniProtKB-UniRule"/>
</dbReference>
<dbReference type="Pfam" id="PF00521">
    <property type="entry name" value="DNA_topoisoIV"/>
    <property type="match status" value="1"/>
</dbReference>
<evidence type="ECO:0000256" key="2">
    <source>
        <dbReference type="ARBA" id="ARBA00022475"/>
    </source>
</evidence>
<dbReference type="GO" id="GO:0005737">
    <property type="term" value="C:cytoplasm"/>
    <property type="evidence" value="ECO:0007669"/>
    <property type="project" value="TreeGrafter"/>
</dbReference>
<dbReference type="CDD" id="cd00187">
    <property type="entry name" value="TOP4c"/>
    <property type="match status" value="1"/>
</dbReference>
<dbReference type="NCBIfam" id="NF004044">
    <property type="entry name" value="PRK05561.1"/>
    <property type="match status" value="1"/>
</dbReference>
<keyword evidence="6 7" id="KW-0413">Isomerase</keyword>
<dbReference type="InterPro" id="IPR013760">
    <property type="entry name" value="Topo_IIA-like_dom_sf"/>
</dbReference>
<comment type="function">
    <text evidence="7">Topoisomerase IV is essential for chromosome segregation. It relaxes supercoiled DNA. Performs the decatenation events required during the replication of a circular DNA molecule.</text>
</comment>
<dbReference type="GO" id="GO:0007059">
    <property type="term" value="P:chromosome segregation"/>
    <property type="evidence" value="ECO:0007669"/>
    <property type="project" value="UniProtKB-UniRule"/>
</dbReference>